<gene>
    <name evidence="6" type="ORF">NE863_26185</name>
</gene>
<dbReference type="GO" id="GO:0003700">
    <property type="term" value="F:DNA-binding transcription factor activity"/>
    <property type="evidence" value="ECO:0007669"/>
    <property type="project" value="InterPro"/>
</dbReference>
<dbReference type="Gene3D" id="3.40.190.290">
    <property type="match status" value="1"/>
</dbReference>
<dbReference type="InterPro" id="IPR005119">
    <property type="entry name" value="LysR_subst-bd"/>
</dbReference>
<keyword evidence="3" id="KW-0238">DNA-binding</keyword>
<evidence type="ECO:0000256" key="2">
    <source>
        <dbReference type="ARBA" id="ARBA00023015"/>
    </source>
</evidence>
<geneLocation type="plasmid" evidence="6 7">
    <name>pA</name>
</geneLocation>
<comment type="similarity">
    <text evidence="1">Belongs to the LysR transcriptional regulatory family.</text>
</comment>
<accession>A0A9Q8YB39</accession>
<proteinExistence type="inferred from homology"/>
<evidence type="ECO:0000313" key="6">
    <source>
        <dbReference type="EMBL" id="USJ25950.1"/>
    </source>
</evidence>
<dbReference type="CDD" id="cd08422">
    <property type="entry name" value="PBP2_CrgA_like"/>
    <property type="match status" value="1"/>
</dbReference>
<dbReference type="InterPro" id="IPR000847">
    <property type="entry name" value="LysR_HTH_N"/>
</dbReference>
<dbReference type="GO" id="GO:0003677">
    <property type="term" value="F:DNA binding"/>
    <property type="evidence" value="ECO:0007669"/>
    <property type="project" value="UniProtKB-KW"/>
</dbReference>
<dbReference type="PANTHER" id="PTHR30537">
    <property type="entry name" value="HTH-TYPE TRANSCRIPTIONAL REGULATOR"/>
    <property type="match status" value="1"/>
</dbReference>
<dbReference type="SUPFAM" id="SSF53850">
    <property type="entry name" value="Periplasmic binding protein-like II"/>
    <property type="match status" value="1"/>
</dbReference>
<keyword evidence="4" id="KW-0804">Transcription</keyword>
<protein>
    <submittedName>
        <fullName evidence="6">LysR substrate-binding domain-containing protein</fullName>
    </submittedName>
</protein>
<organism evidence="6 7">
    <name type="scientific">Ensifer adhaerens</name>
    <name type="common">Sinorhizobium morelense</name>
    <dbReference type="NCBI Taxonomy" id="106592"/>
    <lineage>
        <taxon>Bacteria</taxon>
        <taxon>Pseudomonadati</taxon>
        <taxon>Pseudomonadota</taxon>
        <taxon>Alphaproteobacteria</taxon>
        <taxon>Hyphomicrobiales</taxon>
        <taxon>Rhizobiaceae</taxon>
        <taxon>Sinorhizobium/Ensifer group</taxon>
        <taxon>Ensifer</taxon>
    </lineage>
</organism>
<dbReference type="Pfam" id="PF03466">
    <property type="entry name" value="LysR_substrate"/>
    <property type="match status" value="1"/>
</dbReference>
<evidence type="ECO:0000256" key="4">
    <source>
        <dbReference type="ARBA" id="ARBA00023163"/>
    </source>
</evidence>
<evidence type="ECO:0000259" key="5">
    <source>
        <dbReference type="PROSITE" id="PS50931"/>
    </source>
</evidence>
<dbReference type="SUPFAM" id="SSF46785">
    <property type="entry name" value="Winged helix' DNA-binding domain"/>
    <property type="match status" value="1"/>
</dbReference>
<sequence length="305" mass="33161">MLLDNLALFLLIVEKGGLSAAGREKGLSPASVSERLAALEAHYGAALLKRTTRAISLTEEGRLLVDGARRLLAEADELESGIRSGTRTISGPIRLSAPEDMGRRYIVPILDRFLAEHPDVTVDLNLTDGYLDLVGQGMDFAIRHGVLADSTLRSRSLGENRRVVCAAPSYLEAMGRPEHPDDLSRHDCIVMRFGANLDREWAFQVDGKPHKVMVRGRRVANDGGLVGAWCRAGRGIALKSVWDIAEDLASGALVELLKDFAVGETGLQIVYPPANVQPRRVRLLIERIASELGSIETVLTRIGDA</sequence>
<reference evidence="6" key="1">
    <citation type="submission" date="2022-06" db="EMBL/GenBank/DDBJ databases">
        <title>Physiological and biochemical characterization and genomic elucidation of a strain of the genus Ensifer adhaerens M8 that combines arsenic oxidation and chromium reduction.</title>
        <authorList>
            <person name="Li X."/>
            <person name="Yu c."/>
        </authorList>
    </citation>
    <scope>NUCLEOTIDE SEQUENCE</scope>
    <source>
        <strain evidence="6">M8</strain>
        <plasmid evidence="6">pA</plasmid>
    </source>
</reference>
<dbReference type="InterPro" id="IPR036390">
    <property type="entry name" value="WH_DNA-bd_sf"/>
</dbReference>
<dbReference type="Proteomes" id="UP001055460">
    <property type="component" value="Plasmid pA"/>
</dbReference>
<dbReference type="EMBL" id="CP098808">
    <property type="protein sequence ID" value="USJ25950.1"/>
    <property type="molecule type" value="Genomic_DNA"/>
</dbReference>
<dbReference type="Pfam" id="PF00126">
    <property type="entry name" value="HTH_1"/>
    <property type="match status" value="1"/>
</dbReference>
<dbReference type="PANTHER" id="PTHR30537:SF5">
    <property type="entry name" value="HTH-TYPE TRANSCRIPTIONAL ACTIVATOR TTDR-RELATED"/>
    <property type="match status" value="1"/>
</dbReference>
<dbReference type="PROSITE" id="PS50931">
    <property type="entry name" value="HTH_LYSR"/>
    <property type="match status" value="1"/>
</dbReference>
<dbReference type="AlphaFoldDB" id="A0A9Q8YB39"/>
<dbReference type="FunFam" id="3.40.190.290:FF:000001">
    <property type="entry name" value="Transcriptional regulator, LysR family"/>
    <property type="match status" value="1"/>
</dbReference>
<evidence type="ECO:0000313" key="7">
    <source>
        <dbReference type="Proteomes" id="UP001055460"/>
    </source>
</evidence>
<keyword evidence="2" id="KW-0805">Transcription regulation</keyword>
<name>A0A9Q8YB39_ENSAD</name>
<dbReference type="InterPro" id="IPR058163">
    <property type="entry name" value="LysR-type_TF_proteobact-type"/>
</dbReference>
<evidence type="ECO:0000256" key="1">
    <source>
        <dbReference type="ARBA" id="ARBA00009437"/>
    </source>
</evidence>
<dbReference type="RefSeq" id="WP_110818816.1">
    <property type="nucleotide sequence ID" value="NZ_CAXURO020000002.1"/>
</dbReference>
<feature type="domain" description="HTH lysR-type" evidence="5">
    <location>
        <begin position="1"/>
        <end position="58"/>
    </location>
</feature>
<dbReference type="InterPro" id="IPR036388">
    <property type="entry name" value="WH-like_DNA-bd_sf"/>
</dbReference>
<evidence type="ECO:0000256" key="3">
    <source>
        <dbReference type="ARBA" id="ARBA00023125"/>
    </source>
</evidence>
<keyword evidence="6" id="KW-0614">Plasmid</keyword>
<dbReference type="Gene3D" id="1.10.10.10">
    <property type="entry name" value="Winged helix-like DNA-binding domain superfamily/Winged helix DNA-binding domain"/>
    <property type="match status" value="1"/>
</dbReference>
<dbReference type="OrthoDB" id="9813056at2"/>
<dbReference type="FunFam" id="1.10.10.10:FF:000001">
    <property type="entry name" value="LysR family transcriptional regulator"/>
    <property type="match status" value="1"/>
</dbReference>